<dbReference type="InterPro" id="IPR011111">
    <property type="entry name" value="Plasmid_RepB"/>
</dbReference>
<dbReference type="InterPro" id="IPR003115">
    <property type="entry name" value="ParB_N"/>
</dbReference>
<reference evidence="2 3" key="1">
    <citation type="submission" date="2022-04" db="EMBL/GenBank/DDBJ databases">
        <authorList>
            <person name="Grouzdev D.S."/>
            <person name="Pantiukh K.S."/>
            <person name="Krutkina M.S."/>
        </authorList>
    </citation>
    <scope>NUCLEOTIDE SEQUENCE [LARGE SCALE GENOMIC DNA]</scope>
    <source>
        <strain evidence="2 3">6x-1</strain>
    </source>
</reference>
<dbReference type="InterPro" id="IPR050336">
    <property type="entry name" value="Chromosome_partition/occlusion"/>
</dbReference>
<dbReference type="PANTHER" id="PTHR33375">
    <property type="entry name" value="CHROMOSOME-PARTITIONING PROTEIN PARB-RELATED"/>
    <property type="match status" value="1"/>
</dbReference>
<protein>
    <submittedName>
        <fullName evidence="2">ParB N-terminal domain-containing protein</fullName>
    </submittedName>
</protein>
<dbReference type="Gene3D" id="3.90.1530.30">
    <property type="match status" value="1"/>
</dbReference>
<keyword evidence="3" id="KW-1185">Reference proteome</keyword>
<name>A0ABT0DBL8_9HYPH</name>
<feature type="domain" description="ParB-like N-terminal" evidence="1">
    <location>
        <begin position="14"/>
        <end position="108"/>
    </location>
</feature>
<gene>
    <name evidence="2" type="ORF">MWN34_10575</name>
</gene>
<evidence type="ECO:0000313" key="2">
    <source>
        <dbReference type="EMBL" id="MCK0197356.1"/>
    </source>
</evidence>
<dbReference type="SUPFAM" id="SSF109709">
    <property type="entry name" value="KorB DNA-binding domain-like"/>
    <property type="match status" value="1"/>
</dbReference>
<dbReference type="PANTHER" id="PTHR33375:SF1">
    <property type="entry name" value="CHROMOSOME-PARTITIONING PROTEIN PARB-RELATED"/>
    <property type="match status" value="1"/>
</dbReference>
<dbReference type="SMART" id="SM00470">
    <property type="entry name" value="ParB"/>
    <property type="match status" value="1"/>
</dbReference>
<evidence type="ECO:0000259" key="1">
    <source>
        <dbReference type="SMART" id="SM00470"/>
    </source>
</evidence>
<organism evidence="2 3">
    <name type="scientific">Ancylobacter crimeensis</name>
    <dbReference type="NCBI Taxonomy" id="2579147"/>
    <lineage>
        <taxon>Bacteria</taxon>
        <taxon>Pseudomonadati</taxon>
        <taxon>Pseudomonadota</taxon>
        <taxon>Alphaproteobacteria</taxon>
        <taxon>Hyphomicrobiales</taxon>
        <taxon>Xanthobacteraceae</taxon>
        <taxon>Ancylobacter</taxon>
    </lineage>
</organism>
<proteinExistence type="predicted"/>
<dbReference type="EMBL" id="JALKCH010000006">
    <property type="protein sequence ID" value="MCK0197356.1"/>
    <property type="molecule type" value="Genomic_DNA"/>
</dbReference>
<dbReference type="SUPFAM" id="SSF110849">
    <property type="entry name" value="ParB/Sulfiredoxin"/>
    <property type="match status" value="1"/>
</dbReference>
<dbReference type="Pfam" id="PF07506">
    <property type="entry name" value="RepB"/>
    <property type="match status" value="1"/>
</dbReference>
<evidence type="ECO:0000313" key="3">
    <source>
        <dbReference type="Proteomes" id="UP001203284"/>
    </source>
</evidence>
<comment type="caution">
    <text evidence="2">The sequence shown here is derived from an EMBL/GenBank/DDBJ whole genome shotgun (WGS) entry which is preliminary data.</text>
</comment>
<dbReference type="RefSeq" id="WP_247029067.1">
    <property type="nucleotide sequence ID" value="NZ_JALKCH010000006.1"/>
</dbReference>
<dbReference type="InterPro" id="IPR036086">
    <property type="entry name" value="ParB/Sulfiredoxin_sf"/>
</dbReference>
<dbReference type="Proteomes" id="UP001203284">
    <property type="component" value="Unassembled WGS sequence"/>
</dbReference>
<dbReference type="Pfam" id="PF02195">
    <property type="entry name" value="ParB_N"/>
    <property type="match status" value="1"/>
</dbReference>
<sequence length="299" mass="34060">MEREVRSAFEREIIILPVDEILPRRQVTAAQRSGVKFRRIAASVKEVGIIEPLMVARLPNVSDRHVLLDGHMRWAILQELGTREVRCLIAHDDEAFTYNKRINRLATIQEHYMILRAIKNGVSEEKLAKALDLNIGQIQRRRTLLDGICPEVIELLRDRSVNPATFDSLRRMKPMRQIEVVELMEIAGNWTATYARSLLAATRQEDLAKSERPKKVAGLTAEQMARMEREMASLHQDFKQIESSYGDDILHLVIVSGFLAKLIGNPEIERYLVQHHRELLEGFRSIVAATNLDQAGAAA</sequence>
<accession>A0ABT0DBL8</accession>
<dbReference type="Gene3D" id="1.10.10.2830">
    <property type="match status" value="1"/>
</dbReference>